<dbReference type="Gene3D" id="1.20.1250.20">
    <property type="entry name" value="MFS general substrate transporter like domains"/>
    <property type="match status" value="1"/>
</dbReference>
<dbReference type="Pfam" id="PF07690">
    <property type="entry name" value="MFS_1"/>
    <property type="match status" value="1"/>
</dbReference>
<organism evidence="9 10">
    <name type="scientific">Streptomyces cacaoi</name>
    <dbReference type="NCBI Taxonomy" id="1898"/>
    <lineage>
        <taxon>Bacteria</taxon>
        <taxon>Bacillati</taxon>
        <taxon>Actinomycetota</taxon>
        <taxon>Actinomycetes</taxon>
        <taxon>Kitasatosporales</taxon>
        <taxon>Streptomycetaceae</taxon>
        <taxon>Streptomyces</taxon>
    </lineage>
</organism>
<dbReference type="SUPFAM" id="SSF103473">
    <property type="entry name" value="MFS general substrate transporter"/>
    <property type="match status" value="1"/>
</dbReference>
<feature type="transmembrane region" description="Helical" evidence="7">
    <location>
        <begin position="312"/>
        <end position="340"/>
    </location>
</feature>
<keyword evidence="10" id="KW-1185">Reference proteome</keyword>
<keyword evidence="3" id="KW-1003">Cell membrane</keyword>
<dbReference type="InterPro" id="IPR050171">
    <property type="entry name" value="MFS_Transporters"/>
</dbReference>
<keyword evidence="5 7" id="KW-1133">Transmembrane helix</keyword>
<evidence type="ECO:0000313" key="10">
    <source>
        <dbReference type="Proteomes" id="UP000319210"/>
    </source>
</evidence>
<feature type="transmembrane region" description="Helical" evidence="7">
    <location>
        <begin position="48"/>
        <end position="66"/>
    </location>
</feature>
<feature type="transmembrane region" description="Helical" evidence="7">
    <location>
        <begin position="178"/>
        <end position="197"/>
    </location>
</feature>
<dbReference type="RefSeq" id="WP_086814709.1">
    <property type="nucleotide sequence ID" value="NZ_BJMM01000006.1"/>
</dbReference>
<feature type="transmembrane region" description="Helical" evidence="7">
    <location>
        <begin position="256"/>
        <end position="276"/>
    </location>
</feature>
<dbReference type="PANTHER" id="PTHR23517:SF2">
    <property type="entry name" value="MULTIDRUG RESISTANCE PROTEIN MDTH"/>
    <property type="match status" value="1"/>
</dbReference>
<feature type="transmembrane region" description="Helical" evidence="7">
    <location>
        <begin position="283"/>
        <end position="306"/>
    </location>
</feature>
<feature type="transmembrane region" description="Helical" evidence="7">
    <location>
        <begin position="218"/>
        <end position="236"/>
    </location>
</feature>
<feature type="domain" description="Major facilitator superfamily (MFS) profile" evidence="8">
    <location>
        <begin position="11"/>
        <end position="406"/>
    </location>
</feature>
<evidence type="ECO:0000256" key="4">
    <source>
        <dbReference type="ARBA" id="ARBA00022692"/>
    </source>
</evidence>
<dbReference type="InterPro" id="IPR020846">
    <property type="entry name" value="MFS_dom"/>
</dbReference>
<keyword evidence="4 7" id="KW-0812">Transmembrane</keyword>
<comment type="subcellular location">
    <subcellularLocation>
        <location evidence="1">Cell membrane</location>
        <topology evidence="1">Multi-pass membrane protein</topology>
    </subcellularLocation>
</comment>
<dbReference type="GO" id="GO:0022857">
    <property type="term" value="F:transmembrane transporter activity"/>
    <property type="evidence" value="ECO:0007669"/>
    <property type="project" value="InterPro"/>
</dbReference>
<evidence type="ECO:0000256" key="6">
    <source>
        <dbReference type="ARBA" id="ARBA00023136"/>
    </source>
</evidence>
<feature type="transmembrane region" description="Helical" evidence="7">
    <location>
        <begin position="78"/>
        <end position="96"/>
    </location>
</feature>
<dbReference type="InterPro" id="IPR011701">
    <property type="entry name" value="MFS"/>
</dbReference>
<feature type="transmembrane region" description="Helical" evidence="7">
    <location>
        <begin position="381"/>
        <end position="401"/>
    </location>
</feature>
<evidence type="ECO:0000256" key="2">
    <source>
        <dbReference type="ARBA" id="ARBA00022448"/>
    </source>
</evidence>
<feature type="transmembrane region" description="Helical" evidence="7">
    <location>
        <begin position="102"/>
        <end position="125"/>
    </location>
</feature>
<dbReference type="Proteomes" id="UP000319210">
    <property type="component" value="Unassembled WGS sequence"/>
</dbReference>
<evidence type="ECO:0000256" key="5">
    <source>
        <dbReference type="ARBA" id="ARBA00022989"/>
    </source>
</evidence>
<name>A0A4Y3QX40_STRCI</name>
<evidence type="ECO:0000259" key="8">
    <source>
        <dbReference type="PROSITE" id="PS50850"/>
    </source>
</evidence>
<feature type="transmembrane region" description="Helical" evidence="7">
    <location>
        <begin position="137"/>
        <end position="158"/>
    </location>
</feature>
<comment type="caution">
    <text evidence="9">The sequence shown here is derived from an EMBL/GenBank/DDBJ whole genome shotgun (WGS) entry which is preliminary data.</text>
</comment>
<dbReference type="PANTHER" id="PTHR23517">
    <property type="entry name" value="RESISTANCE PROTEIN MDTM, PUTATIVE-RELATED-RELATED"/>
    <property type="match status" value="1"/>
</dbReference>
<feature type="transmembrane region" description="Helical" evidence="7">
    <location>
        <begin position="352"/>
        <end position="375"/>
    </location>
</feature>
<dbReference type="OrthoDB" id="4109786at2"/>
<proteinExistence type="predicted"/>
<gene>
    <name evidence="9" type="ORF">SCA03_17880</name>
</gene>
<keyword evidence="6 7" id="KW-0472">Membrane</keyword>
<sequence length="427" mass="44210">MLPQFLPRRAEARWILGGTLLSAVGRGLTLPFLFIYLTEVRHLSGSQAGLLIGWLGAVTLAMSPFGGTLIDRFGARRVVIPCLIIEALGTGSLALVDSVVTAFLAVSVTGIGNSAIVAGQSTILASLTDAGERQRAFGLQFTLLNLGLGVGGLVAGAIVDTARPGTFQAVYALDALSFLAPVVILLAMPSVGGPSASHEKTEVRRSGGYLAVLRDRPFRRLVTFGLVLTTCGYAQIQVGFPAYAMQVVEVTPRVVAWALAGNTIVIVVAQLLVIRLMERRSRALVLALVGAMFAAAWIVLGAGRLFAQEHALLAALCVAACAAIFGFGETMLSPVLPVLTNSLATDELRGRYNSFTSIIFGISGVIGPVSAGPLLEAGGGMVWVGAVTAGCLVATLLALSLRPLLTAVQDGRALPEPAAASGELAGR</sequence>
<evidence type="ECO:0000256" key="1">
    <source>
        <dbReference type="ARBA" id="ARBA00004651"/>
    </source>
</evidence>
<evidence type="ECO:0000256" key="3">
    <source>
        <dbReference type="ARBA" id="ARBA00022475"/>
    </source>
</evidence>
<accession>A0A4Y3QX40</accession>
<dbReference type="PROSITE" id="PS50850">
    <property type="entry name" value="MFS"/>
    <property type="match status" value="1"/>
</dbReference>
<reference evidence="9 10" key="1">
    <citation type="submission" date="2019-06" db="EMBL/GenBank/DDBJ databases">
        <title>Whole genome shotgun sequence of Streptomyces cacaoi subsp. cacaoi NBRC 12748.</title>
        <authorList>
            <person name="Hosoyama A."/>
            <person name="Uohara A."/>
            <person name="Ohji S."/>
            <person name="Ichikawa N."/>
        </authorList>
    </citation>
    <scope>NUCLEOTIDE SEQUENCE [LARGE SCALE GENOMIC DNA]</scope>
    <source>
        <strain evidence="9 10">NBRC 12748</strain>
    </source>
</reference>
<evidence type="ECO:0000313" key="9">
    <source>
        <dbReference type="EMBL" id="GEB49237.1"/>
    </source>
</evidence>
<keyword evidence="2" id="KW-0813">Transport</keyword>
<dbReference type="AlphaFoldDB" id="A0A4Y3QX40"/>
<dbReference type="GO" id="GO:0005886">
    <property type="term" value="C:plasma membrane"/>
    <property type="evidence" value="ECO:0007669"/>
    <property type="project" value="UniProtKB-SubCell"/>
</dbReference>
<dbReference type="InterPro" id="IPR036259">
    <property type="entry name" value="MFS_trans_sf"/>
</dbReference>
<dbReference type="EMBL" id="BJMM01000006">
    <property type="protein sequence ID" value="GEB49237.1"/>
    <property type="molecule type" value="Genomic_DNA"/>
</dbReference>
<feature type="transmembrane region" description="Helical" evidence="7">
    <location>
        <begin position="12"/>
        <end position="36"/>
    </location>
</feature>
<evidence type="ECO:0000256" key="7">
    <source>
        <dbReference type="SAM" id="Phobius"/>
    </source>
</evidence>
<protein>
    <submittedName>
        <fullName evidence="9">MFS transporter</fullName>
    </submittedName>
</protein>